<keyword evidence="1" id="KW-1133">Transmembrane helix</keyword>
<gene>
    <name evidence="2" type="ORF">BACOVA_04464</name>
</gene>
<dbReference type="AlphaFoldDB" id="A0AAN3D815"/>
<keyword evidence="1" id="KW-0812">Transmembrane</keyword>
<evidence type="ECO:0000313" key="3">
    <source>
        <dbReference type="Proteomes" id="UP000005475"/>
    </source>
</evidence>
<protein>
    <submittedName>
        <fullName evidence="2">Uncharacterized protein</fullName>
    </submittedName>
</protein>
<feature type="transmembrane region" description="Helical" evidence="1">
    <location>
        <begin position="12"/>
        <end position="30"/>
    </location>
</feature>
<evidence type="ECO:0000313" key="2">
    <source>
        <dbReference type="EMBL" id="EDO10083.1"/>
    </source>
</evidence>
<name>A0AAN3D815_BACO1</name>
<keyword evidence="1" id="KW-0472">Membrane</keyword>
<sequence length="35" mass="4301">MKDNSAPKMKKIDYFITICIYCLFSVFWYLSEVFR</sequence>
<organism evidence="2 3">
    <name type="scientific">Bacteroides ovatus (strain ATCC 8483 / DSM 1896 / JCM 5824 / BCRC 10623 / CCUG 4943 / NCTC 11153)</name>
    <dbReference type="NCBI Taxonomy" id="411476"/>
    <lineage>
        <taxon>Bacteria</taxon>
        <taxon>Pseudomonadati</taxon>
        <taxon>Bacteroidota</taxon>
        <taxon>Bacteroidia</taxon>
        <taxon>Bacteroidales</taxon>
        <taxon>Bacteroidaceae</taxon>
        <taxon>Bacteroides</taxon>
    </lineage>
</organism>
<evidence type="ECO:0000256" key="1">
    <source>
        <dbReference type="SAM" id="Phobius"/>
    </source>
</evidence>
<reference evidence="3" key="2">
    <citation type="submission" date="2007-04" db="EMBL/GenBank/DDBJ databases">
        <title>Draft genome sequence of Bacteroides ovatus (ATCC 8483).</title>
        <authorList>
            <person name="Sudarsanam P."/>
            <person name="Ley R."/>
            <person name="Guruge J."/>
            <person name="Turnbaugh P.J."/>
            <person name="Mahowald M."/>
            <person name="Liep D."/>
            <person name="Gordon J."/>
        </authorList>
    </citation>
    <scope>NUCLEOTIDE SEQUENCE [LARGE SCALE GENOMIC DNA]</scope>
    <source>
        <strain evidence="3">ATCC 8483 / DSM 1896 / JCM 5824 / BCRC 10623 / CCUG 4943 / NCTC 11153</strain>
    </source>
</reference>
<accession>A0AAN3D815</accession>
<reference evidence="2 3" key="1">
    <citation type="submission" date="2007-03" db="EMBL/GenBank/DDBJ databases">
        <authorList>
            <person name="Fulton L."/>
            <person name="Clifton S."/>
            <person name="Fulton B."/>
            <person name="Xu J."/>
            <person name="Minx P."/>
            <person name="Pepin K.H."/>
            <person name="Johnson M."/>
            <person name="Thiruvilangam P."/>
            <person name="Bhonagiri V."/>
            <person name="Nash W.E."/>
            <person name="Mardis E.R."/>
            <person name="Wilson R.K."/>
        </authorList>
    </citation>
    <scope>NUCLEOTIDE SEQUENCE [LARGE SCALE GENOMIC DNA]</scope>
    <source>
        <strain evidence="3">ATCC 8483 / DSM 1896 / JCM 5824 / BCRC 10623 / CCUG 4943 / NCTC 11153</strain>
    </source>
</reference>
<comment type="caution">
    <text evidence="2">The sequence shown here is derived from an EMBL/GenBank/DDBJ whole genome shotgun (WGS) entry which is preliminary data.</text>
</comment>
<proteinExistence type="predicted"/>
<dbReference type="Proteomes" id="UP000005475">
    <property type="component" value="Unassembled WGS sequence"/>
</dbReference>
<dbReference type="EMBL" id="AAXF02000053">
    <property type="protein sequence ID" value="EDO10083.1"/>
    <property type="molecule type" value="Genomic_DNA"/>
</dbReference>